<accession>A0A5B2WSZ4</accession>
<proteinExistence type="predicted"/>
<name>A0A5B2WSZ4_9PSEU</name>
<reference evidence="1 2" key="2">
    <citation type="submission" date="2019-09" db="EMBL/GenBank/DDBJ databases">
        <authorList>
            <person name="Jin C."/>
        </authorList>
    </citation>
    <scope>NUCLEOTIDE SEQUENCE [LARGE SCALE GENOMIC DNA]</scope>
    <source>
        <strain evidence="1 2">AN110305</strain>
    </source>
</reference>
<gene>
    <name evidence="1" type="ORF">F0L68_31195</name>
</gene>
<evidence type="ECO:0000313" key="2">
    <source>
        <dbReference type="Proteomes" id="UP000323454"/>
    </source>
</evidence>
<dbReference type="EMBL" id="VUOB01000063">
    <property type="protein sequence ID" value="KAA2254078.1"/>
    <property type="molecule type" value="Genomic_DNA"/>
</dbReference>
<reference evidence="1 2" key="1">
    <citation type="submission" date="2019-09" db="EMBL/GenBank/DDBJ databases">
        <title>Goodfellowia gen. nov., a new genus of the Pseudonocardineae related to Actinoalloteichus, containing Goodfellowia coeruleoviolacea gen. nov., comb. nov. gen. nov., comb. nov.</title>
        <authorList>
            <person name="Labeda D."/>
        </authorList>
    </citation>
    <scope>NUCLEOTIDE SEQUENCE [LARGE SCALE GENOMIC DNA]</scope>
    <source>
        <strain evidence="1 2">AN110305</strain>
    </source>
</reference>
<comment type="caution">
    <text evidence="1">The sequence shown here is derived from an EMBL/GenBank/DDBJ whole genome shotgun (WGS) entry which is preliminary data.</text>
</comment>
<dbReference type="AlphaFoldDB" id="A0A5B2WSZ4"/>
<dbReference type="OrthoDB" id="3500039at2"/>
<organism evidence="1 2">
    <name type="scientific">Solihabitans fulvus</name>
    <dbReference type="NCBI Taxonomy" id="1892852"/>
    <lineage>
        <taxon>Bacteria</taxon>
        <taxon>Bacillati</taxon>
        <taxon>Actinomycetota</taxon>
        <taxon>Actinomycetes</taxon>
        <taxon>Pseudonocardiales</taxon>
        <taxon>Pseudonocardiaceae</taxon>
        <taxon>Solihabitans</taxon>
    </lineage>
</organism>
<evidence type="ECO:0000313" key="1">
    <source>
        <dbReference type="EMBL" id="KAA2254078.1"/>
    </source>
</evidence>
<protein>
    <submittedName>
        <fullName evidence="1">Uncharacterized protein</fullName>
    </submittedName>
</protein>
<sequence>MGVTYHHRASVDCDYGCFILEAPESHTPDTTVFDGELLSYHGDGQLQILTEIEVLTVDLSIEVWSEQPPRPEAEWEESERVFLPWPTGTARVSQLSFGYAEEWEIPIAGNIALWAFCRGRKEAAQRYRDGAETEELANQEQWLIRLWPEHRPQ</sequence>
<dbReference type="RefSeq" id="WP_149853443.1">
    <property type="nucleotide sequence ID" value="NZ_VUOB01000063.1"/>
</dbReference>
<keyword evidence="2" id="KW-1185">Reference proteome</keyword>
<dbReference type="Proteomes" id="UP000323454">
    <property type="component" value="Unassembled WGS sequence"/>
</dbReference>